<gene>
    <name evidence="1" type="ORF">BLA60_26920</name>
</gene>
<evidence type="ECO:0000313" key="2">
    <source>
        <dbReference type="Proteomes" id="UP000185696"/>
    </source>
</evidence>
<reference evidence="1 2" key="1">
    <citation type="submission" date="2016-12" db="EMBL/GenBank/DDBJ databases">
        <title>The draft genome sequence of Actinophytocola xinjiangensis.</title>
        <authorList>
            <person name="Wang W."/>
            <person name="Yuan L."/>
        </authorList>
    </citation>
    <scope>NUCLEOTIDE SEQUENCE [LARGE SCALE GENOMIC DNA]</scope>
    <source>
        <strain evidence="1 2">CGMCC 4.4663</strain>
    </source>
</reference>
<evidence type="ECO:0008006" key="3">
    <source>
        <dbReference type="Google" id="ProtNLM"/>
    </source>
</evidence>
<dbReference type="AlphaFoldDB" id="A0A7Z1AXC2"/>
<accession>A0A7Z1AXC2</accession>
<dbReference type="Proteomes" id="UP000185696">
    <property type="component" value="Unassembled WGS sequence"/>
</dbReference>
<keyword evidence="2" id="KW-1185">Reference proteome</keyword>
<sequence length="299" mass="34048">MRRGTLFPIVEAYGFPHDCTTAEAQETWDAQQCPFSNTRCEKKVQYNFGYCSVVYAAAWDKGRPQPYAVCDHRLDGEPINWALSDYFGDEQPQLVSEVTALSDPKLNIDYVAFIDDEAHDETALIAIEAQAIDLRGGGVGPAWRAWEDGKPEQWRAYFTAEAKDKNRRDTVDYGVNTGNVYKRLATQVLVKGEYLKEIDVPLYVIMQHSILQQLRTRVNFTTVGRDDPWDITFGSFEYTGQRESNGQLEFSFVEAVRTTLDNYRLAFMMSSAAPTYLREDFIEKVKKKAGSSTSQTELF</sequence>
<evidence type="ECO:0000313" key="1">
    <source>
        <dbReference type="EMBL" id="OLF07555.1"/>
    </source>
</evidence>
<dbReference type="EMBL" id="MSIF01000015">
    <property type="protein sequence ID" value="OLF07555.1"/>
    <property type="molecule type" value="Genomic_DNA"/>
</dbReference>
<proteinExistence type="predicted"/>
<name>A0A7Z1AXC2_9PSEU</name>
<protein>
    <recommendedName>
        <fullName evidence="3">Restriction endonuclease NotI</fullName>
    </recommendedName>
</protein>
<organism evidence="1 2">
    <name type="scientific">Actinophytocola xinjiangensis</name>
    <dbReference type="NCBI Taxonomy" id="485602"/>
    <lineage>
        <taxon>Bacteria</taxon>
        <taxon>Bacillati</taxon>
        <taxon>Actinomycetota</taxon>
        <taxon>Actinomycetes</taxon>
        <taxon>Pseudonocardiales</taxon>
        <taxon>Pseudonocardiaceae</taxon>
    </lineage>
</organism>
<comment type="caution">
    <text evidence="1">The sequence shown here is derived from an EMBL/GenBank/DDBJ whole genome shotgun (WGS) entry which is preliminary data.</text>
</comment>